<evidence type="ECO:0000256" key="2">
    <source>
        <dbReference type="ARBA" id="ARBA00004394"/>
    </source>
</evidence>
<feature type="compositionally biased region" description="Basic and acidic residues" evidence="7">
    <location>
        <begin position="157"/>
        <end position="169"/>
    </location>
</feature>
<dbReference type="Pfam" id="PF02535">
    <property type="entry name" value="Zip"/>
    <property type="match status" value="1"/>
</dbReference>
<evidence type="ECO:0000313" key="9">
    <source>
        <dbReference type="EMBL" id="KJE91892.1"/>
    </source>
</evidence>
<proteinExistence type="predicted"/>
<keyword evidence="5" id="KW-0333">Golgi apparatus</keyword>
<evidence type="ECO:0000256" key="4">
    <source>
        <dbReference type="ARBA" id="ARBA00022989"/>
    </source>
</evidence>
<dbReference type="InterPro" id="IPR045891">
    <property type="entry name" value="ZIP9"/>
</dbReference>
<feature type="transmembrane region" description="Helical" evidence="8">
    <location>
        <begin position="6"/>
        <end position="25"/>
    </location>
</feature>
<feature type="transmembrane region" description="Helical" evidence="8">
    <location>
        <begin position="37"/>
        <end position="55"/>
    </location>
</feature>
<dbReference type="PANTHER" id="PTHR16133:SF0">
    <property type="entry name" value="ZINC_IRON REGULATED TRANSPORTER-RELATED PROTEIN 102B, ISOFORM E"/>
    <property type="match status" value="1"/>
</dbReference>
<gene>
    <name evidence="9" type="ORF">CAOG_002956</name>
</gene>
<dbReference type="eggNOG" id="KOG3907">
    <property type="taxonomic scope" value="Eukaryota"/>
</dbReference>
<feature type="transmembrane region" description="Helical" evidence="8">
    <location>
        <begin position="282"/>
        <end position="301"/>
    </location>
</feature>
<dbReference type="GO" id="GO:0000139">
    <property type="term" value="C:Golgi membrane"/>
    <property type="evidence" value="ECO:0007669"/>
    <property type="project" value="UniProtKB-SubCell"/>
</dbReference>
<feature type="transmembrane region" description="Helical" evidence="8">
    <location>
        <begin position="316"/>
        <end position="337"/>
    </location>
</feature>
<keyword evidence="6 8" id="KW-0472">Membrane</keyword>
<dbReference type="GO" id="GO:0046873">
    <property type="term" value="F:metal ion transmembrane transporter activity"/>
    <property type="evidence" value="ECO:0007669"/>
    <property type="project" value="InterPro"/>
</dbReference>
<evidence type="ECO:0000256" key="8">
    <source>
        <dbReference type="SAM" id="Phobius"/>
    </source>
</evidence>
<comment type="subcellular location">
    <subcellularLocation>
        <location evidence="1">Endomembrane system</location>
        <topology evidence="1">Multi-pass membrane protein</topology>
    </subcellularLocation>
    <subcellularLocation>
        <location evidence="2">Golgi apparatus membrane</location>
    </subcellularLocation>
</comment>
<dbReference type="STRING" id="595528.A0A0D2VNJ2"/>
<dbReference type="Proteomes" id="UP000008743">
    <property type="component" value="Unassembled WGS sequence"/>
</dbReference>
<dbReference type="GO" id="GO:0006829">
    <property type="term" value="P:zinc ion transport"/>
    <property type="evidence" value="ECO:0007669"/>
    <property type="project" value="InterPro"/>
</dbReference>
<sequence length="385" mass="40576">MEPVPTLLLFSLAMLVGSYVAGLLPLSVKLSESRIKFMTALGAGLLVGAALAVIIPEGVNALYMPREPSAELLAAHAADPHAGHDHGNDGSITSRFRNFFAPDDPQAAAEAKQNRRGQQLLPWVAERQDNAQQDAVVPLVPQADPSIGGQRRLQAAAEEHNHNHEDEACPHPSHSGIGASLIFGFILMLLIDRISSGSGHGHSHGLPSSSSNNNEKSVTTTVGLVVHAAADGIALGAAVASQRSSVEMLVFLAIMLHKAPSAFGLTSFLVHEGFDNRRVRKHLLIFSCSAPIGSIVTYLFLRMGGNTLLQMDPSTATGYALLFSAGTFVYVATMHVLPEIMHVHPASTSASNASGSGDGSLSRDQFCALIVGMVAPLFMSIGHSH</sequence>
<name>A0A0D2VNJ2_CAPO3</name>
<reference evidence="10" key="1">
    <citation type="submission" date="2011-02" db="EMBL/GenBank/DDBJ databases">
        <title>The Genome Sequence of Capsaspora owczarzaki ATCC 30864.</title>
        <authorList>
            <person name="Russ C."/>
            <person name="Cuomo C."/>
            <person name="Burger G."/>
            <person name="Gray M.W."/>
            <person name="Holland P.W.H."/>
            <person name="King N."/>
            <person name="Lang F.B.F."/>
            <person name="Roger A.J."/>
            <person name="Ruiz-Trillo I."/>
            <person name="Young S.K."/>
            <person name="Zeng Q."/>
            <person name="Gargeya S."/>
            <person name="Alvarado L."/>
            <person name="Berlin A."/>
            <person name="Chapman S.B."/>
            <person name="Chen Z."/>
            <person name="Freedman E."/>
            <person name="Gellesch M."/>
            <person name="Goldberg J."/>
            <person name="Griggs A."/>
            <person name="Gujja S."/>
            <person name="Heilman E."/>
            <person name="Heiman D."/>
            <person name="Howarth C."/>
            <person name="Mehta T."/>
            <person name="Neiman D."/>
            <person name="Pearson M."/>
            <person name="Roberts A."/>
            <person name="Saif S."/>
            <person name="Shea T."/>
            <person name="Shenoy N."/>
            <person name="Sisk P."/>
            <person name="Stolte C."/>
            <person name="Sykes S."/>
            <person name="White J."/>
            <person name="Yandava C."/>
            <person name="Haas B."/>
            <person name="Nusbaum C."/>
            <person name="Birren B."/>
        </authorList>
    </citation>
    <scope>NUCLEOTIDE SEQUENCE</scope>
    <source>
        <strain evidence="10">ATCC 30864</strain>
    </source>
</reference>
<dbReference type="EMBL" id="KE346363">
    <property type="protein sequence ID" value="KJE91892.1"/>
    <property type="molecule type" value="Genomic_DNA"/>
</dbReference>
<evidence type="ECO:0000313" key="10">
    <source>
        <dbReference type="Proteomes" id="UP000008743"/>
    </source>
</evidence>
<dbReference type="AlphaFoldDB" id="A0A0D2VNJ2"/>
<keyword evidence="10" id="KW-1185">Reference proteome</keyword>
<protein>
    <submittedName>
        <fullName evidence="9">Solute carrier family 39</fullName>
    </submittedName>
</protein>
<dbReference type="InterPro" id="IPR003689">
    <property type="entry name" value="ZIP"/>
</dbReference>
<evidence type="ECO:0000256" key="7">
    <source>
        <dbReference type="SAM" id="MobiDB-lite"/>
    </source>
</evidence>
<evidence type="ECO:0000256" key="1">
    <source>
        <dbReference type="ARBA" id="ARBA00004127"/>
    </source>
</evidence>
<keyword evidence="3 8" id="KW-0812">Transmembrane</keyword>
<dbReference type="RefSeq" id="XP_004363795.2">
    <property type="nucleotide sequence ID" value="XM_004363738.2"/>
</dbReference>
<organism evidence="9 10">
    <name type="scientific">Capsaspora owczarzaki (strain ATCC 30864)</name>
    <dbReference type="NCBI Taxonomy" id="595528"/>
    <lineage>
        <taxon>Eukaryota</taxon>
        <taxon>Filasterea</taxon>
        <taxon>Capsaspora</taxon>
    </lineage>
</organism>
<dbReference type="OrthoDB" id="19859at2759"/>
<feature type="transmembrane region" description="Helical" evidence="8">
    <location>
        <begin position="248"/>
        <end position="270"/>
    </location>
</feature>
<evidence type="ECO:0000256" key="6">
    <source>
        <dbReference type="ARBA" id="ARBA00023136"/>
    </source>
</evidence>
<feature type="region of interest" description="Disordered" evidence="7">
    <location>
        <begin position="148"/>
        <end position="173"/>
    </location>
</feature>
<dbReference type="InParanoid" id="A0A0D2VNJ2"/>
<keyword evidence="4 8" id="KW-1133">Transmembrane helix</keyword>
<evidence type="ECO:0000256" key="5">
    <source>
        <dbReference type="ARBA" id="ARBA00023034"/>
    </source>
</evidence>
<evidence type="ECO:0000256" key="3">
    <source>
        <dbReference type="ARBA" id="ARBA00022692"/>
    </source>
</evidence>
<accession>A0A0D2VNJ2</accession>
<dbReference type="PhylomeDB" id="A0A0D2VNJ2"/>
<dbReference type="PANTHER" id="PTHR16133">
    <property type="entry name" value="SOLUTE CARRIER FAMILY 39 ZINC TRANSPORTER , MEMBER 9-RELATED"/>
    <property type="match status" value="1"/>
</dbReference>